<proteinExistence type="predicted"/>
<dbReference type="Proteomes" id="UP001629246">
    <property type="component" value="Unassembled WGS sequence"/>
</dbReference>
<dbReference type="InterPro" id="IPR024447">
    <property type="entry name" value="YXWGXW_rpt"/>
</dbReference>
<evidence type="ECO:0000313" key="3">
    <source>
        <dbReference type="Proteomes" id="UP001629246"/>
    </source>
</evidence>
<organism evidence="2 3">
    <name type="scientific">Herbaspirillum lusitanum</name>
    <dbReference type="NCBI Taxonomy" id="213312"/>
    <lineage>
        <taxon>Bacteria</taxon>
        <taxon>Pseudomonadati</taxon>
        <taxon>Pseudomonadota</taxon>
        <taxon>Betaproteobacteria</taxon>
        <taxon>Burkholderiales</taxon>
        <taxon>Oxalobacteraceae</taxon>
        <taxon>Herbaspirillum</taxon>
    </lineage>
</organism>
<dbReference type="Pfam" id="PF12779">
    <property type="entry name" value="WXXGXW"/>
    <property type="match status" value="2"/>
</dbReference>
<reference evidence="2 3" key="1">
    <citation type="journal article" date="2024" name="Chem. Sci.">
        <title>Discovery of megapolipeptins by genome mining of a Burkholderiales bacteria collection.</title>
        <authorList>
            <person name="Paulo B.S."/>
            <person name="Recchia M.J.J."/>
            <person name="Lee S."/>
            <person name="Fergusson C.H."/>
            <person name="Romanowski S.B."/>
            <person name="Hernandez A."/>
            <person name="Krull N."/>
            <person name="Liu D.Y."/>
            <person name="Cavanagh H."/>
            <person name="Bos A."/>
            <person name="Gray C.A."/>
            <person name="Murphy B.T."/>
            <person name="Linington R.G."/>
            <person name="Eustaquio A.S."/>
        </authorList>
    </citation>
    <scope>NUCLEOTIDE SEQUENCE [LARGE SCALE GENOMIC DNA]</scope>
    <source>
        <strain evidence="2 3">RL21-008-BIB-A</strain>
    </source>
</reference>
<sequence>MKKTSDTSPMPSARWVLASIAATLALSAAFVAPAAQAQVRGNVTVQIGTPPPPPRYEAPPPVRAGYAWAPGYWAWDGHRHVWVGGHWERVRRGYRHYEPAHWQQGPRGGWHFQPGHWQR</sequence>
<keyword evidence="3" id="KW-1185">Reference proteome</keyword>
<evidence type="ECO:0000256" key="1">
    <source>
        <dbReference type="SAM" id="SignalP"/>
    </source>
</evidence>
<gene>
    <name evidence="2" type="ORF">PQR62_22720</name>
</gene>
<accession>A0ABW9AFS7</accession>
<evidence type="ECO:0000313" key="2">
    <source>
        <dbReference type="EMBL" id="MFL9927104.1"/>
    </source>
</evidence>
<dbReference type="EMBL" id="JAQQFM010000012">
    <property type="protein sequence ID" value="MFL9927104.1"/>
    <property type="molecule type" value="Genomic_DNA"/>
</dbReference>
<feature type="signal peptide" evidence="1">
    <location>
        <begin position="1"/>
        <end position="37"/>
    </location>
</feature>
<comment type="caution">
    <text evidence="2">The sequence shown here is derived from an EMBL/GenBank/DDBJ whole genome shotgun (WGS) entry which is preliminary data.</text>
</comment>
<feature type="chain" id="PRO_5045970757" evidence="1">
    <location>
        <begin position="38"/>
        <end position="119"/>
    </location>
</feature>
<protein>
    <submittedName>
        <fullName evidence="2">YXWGXW repeat-containing protein</fullName>
    </submittedName>
</protein>
<keyword evidence="1" id="KW-0732">Signal</keyword>
<dbReference type="RefSeq" id="WP_408160339.1">
    <property type="nucleotide sequence ID" value="NZ_JAQQFM010000012.1"/>
</dbReference>
<name>A0ABW9AFS7_9BURK</name>